<sequence length="468" mass="52592">MQSPGPTLVWLRRDLRLADQPALQAACERGGPVIPVFIHAPEEEAPWQPGAASNWWLHHSINALDHDLRAQGSRLILRAGASLDTLRALIRETGATAVYWNRLYDPAIVLRDPDIKAGLRADGIEVHSFNAHLLIEPWEVATGQGRPYKVFSPFWKACLQRGIDRDPLPAPSELPRPEAWPDSLNPEQLGLLPAIDWAGGLRATWTPGEATARERLEAFLDNAVRAYAEGRDRPDQDGTSRLSPHLHFGEISPRQILRALRQAGLHPDSGGPEAFVRELGWRDFAHHVLYHFPHTPEQPLNPRFEAFPWRQADRDLRAWQRGETGIPIIDAAMQQLWETGWMHNRLRMVVASFLTKNLRLHWQHGAHWFWDALVDADLAANTLGWQWAGGCGADAAPYFRVFNPQTQGERHDPDGTFVRRFVPVLKDVETRYIHAPGAGGARGYPAPIVDLKASRQAALEAFEAVKNH</sequence>
<accession>A0A0G3G0M6</accession>
<dbReference type="OrthoDB" id="9772484at2"/>
<evidence type="ECO:0000256" key="5">
    <source>
        <dbReference type="ARBA" id="ARBA00022991"/>
    </source>
</evidence>
<comment type="cofactor">
    <cofactor evidence="6">
        <name>FAD</name>
        <dbReference type="ChEBI" id="CHEBI:57692"/>
    </cofactor>
    <text evidence="6">Binds 1 FAD per subunit.</text>
</comment>
<comment type="similarity">
    <text evidence="8">Belongs to the DNA photolyase family.</text>
</comment>
<dbReference type="InterPro" id="IPR036134">
    <property type="entry name" value="Crypto/Photolyase_FAD-like_sf"/>
</dbReference>
<dbReference type="Pfam" id="PF03441">
    <property type="entry name" value="FAD_binding_7"/>
    <property type="match status" value="1"/>
</dbReference>
<dbReference type="GO" id="GO:0071949">
    <property type="term" value="F:FAD binding"/>
    <property type="evidence" value="ECO:0007669"/>
    <property type="project" value="TreeGrafter"/>
</dbReference>
<dbReference type="InterPro" id="IPR036155">
    <property type="entry name" value="Crypto/Photolyase_N_sf"/>
</dbReference>
<reference evidence="10 11" key="1">
    <citation type="submission" date="2015-04" db="EMBL/GenBank/DDBJ databases">
        <title>Complete Sequence for the Genome of the Thioalkalivibrio versutus D301.</title>
        <authorList>
            <person name="Mu T."/>
            <person name="Zhou J."/>
            <person name="Xu X."/>
        </authorList>
    </citation>
    <scope>NUCLEOTIDE SEQUENCE [LARGE SCALE GENOMIC DNA]</scope>
    <source>
        <strain evidence="10 11">D301</strain>
    </source>
</reference>
<dbReference type="EMBL" id="CP011367">
    <property type="protein sequence ID" value="AKJ94735.1"/>
    <property type="molecule type" value="Genomic_DNA"/>
</dbReference>
<organism evidence="10 11">
    <name type="scientific">Thioalkalivibrio versutus</name>
    <dbReference type="NCBI Taxonomy" id="106634"/>
    <lineage>
        <taxon>Bacteria</taxon>
        <taxon>Pseudomonadati</taxon>
        <taxon>Pseudomonadota</taxon>
        <taxon>Gammaproteobacteria</taxon>
        <taxon>Chromatiales</taxon>
        <taxon>Ectothiorhodospiraceae</taxon>
        <taxon>Thioalkalivibrio</taxon>
    </lineage>
</organism>
<keyword evidence="5 8" id="KW-0157">Chromophore</keyword>
<feature type="binding site" evidence="6">
    <location>
        <begin position="375"/>
        <end position="377"/>
    </location>
    <ligand>
        <name>FAD</name>
        <dbReference type="ChEBI" id="CHEBI:57692"/>
    </ligand>
</feature>
<keyword evidence="11" id="KW-1185">Reference proteome</keyword>
<evidence type="ECO:0000259" key="9">
    <source>
        <dbReference type="PROSITE" id="PS51645"/>
    </source>
</evidence>
<dbReference type="InterPro" id="IPR002081">
    <property type="entry name" value="Cryptochrome/DNA_photolyase_1"/>
</dbReference>
<dbReference type="PRINTS" id="PR00147">
    <property type="entry name" value="DNAPHOTLYASE"/>
</dbReference>
<feature type="site" description="Electron transfer via tryptophanyl radical" evidence="7">
    <location>
        <position position="362"/>
    </location>
</feature>
<dbReference type="KEGG" id="tvr:TVD_04825"/>
<dbReference type="InterPro" id="IPR006050">
    <property type="entry name" value="DNA_photolyase_N"/>
</dbReference>
<comment type="cofactor">
    <cofactor evidence="1">
        <name>(6R)-5,10-methylene-5,6,7,8-tetrahydrofolate</name>
        <dbReference type="ChEBI" id="CHEBI:15636"/>
    </cofactor>
</comment>
<proteinExistence type="inferred from homology"/>
<feature type="binding site" evidence="6">
    <location>
        <position position="275"/>
    </location>
    <ligand>
        <name>FAD</name>
        <dbReference type="ChEBI" id="CHEBI:57692"/>
    </ligand>
</feature>
<evidence type="ECO:0000256" key="7">
    <source>
        <dbReference type="PIRSR" id="PIRSR602081-2"/>
    </source>
</evidence>
<evidence type="ECO:0000256" key="8">
    <source>
        <dbReference type="RuleBase" id="RU004182"/>
    </source>
</evidence>
<feature type="binding site" evidence="6">
    <location>
        <begin position="239"/>
        <end position="243"/>
    </location>
    <ligand>
        <name>FAD</name>
        <dbReference type="ChEBI" id="CHEBI:57692"/>
    </ligand>
</feature>
<dbReference type="Proteomes" id="UP000064201">
    <property type="component" value="Chromosome"/>
</dbReference>
<dbReference type="PROSITE" id="PS51645">
    <property type="entry name" value="PHR_CRY_ALPHA_BETA"/>
    <property type="match status" value="1"/>
</dbReference>
<dbReference type="GO" id="GO:0009416">
    <property type="term" value="P:response to light stimulus"/>
    <property type="evidence" value="ECO:0007669"/>
    <property type="project" value="TreeGrafter"/>
</dbReference>
<dbReference type="PANTHER" id="PTHR11455">
    <property type="entry name" value="CRYPTOCHROME"/>
    <property type="match status" value="1"/>
</dbReference>
<protein>
    <submittedName>
        <fullName evidence="10">Deoxyribodipyrimidine photolyase</fullName>
    </submittedName>
</protein>
<dbReference type="AlphaFoldDB" id="A0A0G3G0M6"/>
<dbReference type="RefSeq" id="WP_047250949.1">
    <property type="nucleotide sequence ID" value="NZ_CP011367.1"/>
</dbReference>
<dbReference type="GO" id="GO:0006139">
    <property type="term" value="P:nucleobase-containing compound metabolic process"/>
    <property type="evidence" value="ECO:0007669"/>
    <property type="project" value="UniProtKB-ARBA"/>
</dbReference>
<dbReference type="InterPro" id="IPR005101">
    <property type="entry name" value="Cryptochr/Photolyase_FAD-bd"/>
</dbReference>
<evidence type="ECO:0000256" key="3">
    <source>
        <dbReference type="ARBA" id="ARBA00022630"/>
    </source>
</evidence>
<evidence type="ECO:0000313" key="11">
    <source>
        <dbReference type="Proteomes" id="UP000064201"/>
    </source>
</evidence>
<gene>
    <name evidence="10" type="ORF">TVD_04825</name>
</gene>
<dbReference type="Pfam" id="PF00875">
    <property type="entry name" value="DNA_photolyase"/>
    <property type="match status" value="1"/>
</dbReference>
<keyword evidence="3 6" id="KW-0285">Flavoprotein</keyword>
<dbReference type="PATRIC" id="fig|106634.4.peg.983"/>
<feature type="binding site" evidence="6">
    <location>
        <position position="227"/>
    </location>
    <ligand>
        <name>FAD</name>
        <dbReference type="ChEBI" id="CHEBI:57692"/>
    </ligand>
</feature>
<dbReference type="GO" id="GO:0003904">
    <property type="term" value="F:deoxyribodipyrimidine photo-lyase activity"/>
    <property type="evidence" value="ECO:0007669"/>
    <property type="project" value="TreeGrafter"/>
</dbReference>
<evidence type="ECO:0000256" key="6">
    <source>
        <dbReference type="PIRSR" id="PIRSR602081-1"/>
    </source>
</evidence>
<evidence type="ECO:0000313" key="10">
    <source>
        <dbReference type="EMBL" id="AKJ94735.1"/>
    </source>
</evidence>
<dbReference type="GO" id="GO:0006950">
    <property type="term" value="P:response to stress"/>
    <property type="evidence" value="ECO:0007669"/>
    <property type="project" value="UniProtKB-ARBA"/>
</dbReference>
<keyword evidence="10" id="KW-0456">Lyase</keyword>
<evidence type="ECO:0000256" key="4">
    <source>
        <dbReference type="ARBA" id="ARBA00022827"/>
    </source>
</evidence>
<dbReference type="GO" id="GO:0003677">
    <property type="term" value="F:DNA binding"/>
    <property type="evidence" value="ECO:0007669"/>
    <property type="project" value="TreeGrafter"/>
</dbReference>
<dbReference type="InterPro" id="IPR014729">
    <property type="entry name" value="Rossmann-like_a/b/a_fold"/>
</dbReference>
<feature type="domain" description="Photolyase/cryptochrome alpha/beta" evidence="9">
    <location>
        <begin position="5"/>
        <end position="134"/>
    </location>
</feature>
<feature type="site" description="Electron transfer via tryptophanyl radical" evidence="7">
    <location>
        <position position="385"/>
    </location>
</feature>
<dbReference type="Gene3D" id="1.25.40.80">
    <property type="match status" value="1"/>
</dbReference>
<dbReference type="SUPFAM" id="SSF48173">
    <property type="entry name" value="Cryptochrome/photolyase FAD-binding domain"/>
    <property type="match status" value="1"/>
</dbReference>
<name>A0A0G3G0M6_9GAMM</name>
<feature type="site" description="Electron transfer via tryptophanyl radical" evidence="7">
    <location>
        <position position="309"/>
    </location>
</feature>
<evidence type="ECO:0000256" key="1">
    <source>
        <dbReference type="ARBA" id="ARBA00001932"/>
    </source>
</evidence>
<dbReference type="STRING" id="106634.TVD_04825"/>
<dbReference type="PROSITE" id="PS00691">
    <property type="entry name" value="DNA_PHOTOLYASES_1_2"/>
    <property type="match status" value="1"/>
</dbReference>
<comment type="similarity">
    <text evidence="2">Belongs to the DNA photolyase class-1 family.</text>
</comment>
<keyword evidence="4 6" id="KW-0274">FAD</keyword>
<dbReference type="InterPro" id="IPR018394">
    <property type="entry name" value="DNA_photolyase_1_CS_C"/>
</dbReference>
<dbReference type="Gene3D" id="3.40.50.620">
    <property type="entry name" value="HUPs"/>
    <property type="match status" value="1"/>
</dbReference>
<dbReference type="SUPFAM" id="SSF52425">
    <property type="entry name" value="Cryptochrome/photolyase, N-terminal domain"/>
    <property type="match status" value="1"/>
</dbReference>
<dbReference type="Gene3D" id="1.10.579.10">
    <property type="entry name" value="DNA Cyclobutane Dipyrimidine Photolyase, subunit A, domain 3"/>
    <property type="match status" value="1"/>
</dbReference>
<dbReference type="PANTHER" id="PTHR11455:SF9">
    <property type="entry name" value="CRYPTOCHROME CIRCADIAN CLOCK 5 ISOFORM X1"/>
    <property type="match status" value="1"/>
</dbReference>
<evidence type="ECO:0000256" key="2">
    <source>
        <dbReference type="ARBA" id="ARBA00005862"/>
    </source>
</evidence>